<dbReference type="SMART" id="SM00225">
    <property type="entry name" value="BTB"/>
    <property type="match status" value="1"/>
</dbReference>
<dbReference type="SUPFAM" id="SSF54695">
    <property type="entry name" value="POZ domain"/>
    <property type="match status" value="1"/>
</dbReference>
<name>A0A6P4Z2A6_BRABE</name>
<dbReference type="InterPro" id="IPR011333">
    <property type="entry name" value="SKP1/BTB/POZ_sf"/>
</dbReference>
<feature type="domain" description="BTB" evidence="1">
    <location>
        <begin position="22"/>
        <end position="120"/>
    </location>
</feature>
<accession>A0A6P4Z2A6</accession>
<proteinExistence type="predicted"/>
<evidence type="ECO:0000259" key="1">
    <source>
        <dbReference type="SMART" id="SM00225"/>
    </source>
</evidence>
<dbReference type="AlphaFoldDB" id="A0A6P4Z2A6"/>
<dbReference type="Pfam" id="PF02214">
    <property type="entry name" value="BTB_2"/>
    <property type="match status" value="1"/>
</dbReference>
<dbReference type="GeneID" id="109469597"/>
<sequence length="275" mass="31389">MTGGRQPEMAGGTDRENSQFHFIVPLNVGGHHYTSTLPILRKFEESMLAAMFSGRHLVVKDDEGRYFIERDGANFGHILNFLRDSQLPPPGKAKDVYKEALYYGIKPLADILRRHRSIIEEEEVAKFADQCPNAQDKAEEIASLLQKKFADTLSRKSRVVLQFTQELSWESVHHSPSTGKTIGNYYIPYDFDQDKSHENHKCPLPEIAMGEMSESDKGKTLNFFGNYFEKLGYKMEVTPGECREEVWSQNITWPGDGLNSITIHCTKKIYTLDFS</sequence>
<organism evidence="2 3">
    <name type="scientific">Branchiostoma belcheri</name>
    <name type="common">Amphioxus</name>
    <dbReference type="NCBI Taxonomy" id="7741"/>
    <lineage>
        <taxon>Eukaryota</taxon>
        <taxon>Metazoa</taxon>
        <taxon>Chordata</taxon>
        <taxon>Cephalochordata</taxon>
        <taxon>Leptocardii</taxon>
        <taxon>Amphioxiformes</taxon>
        <taxon>Branchiostomatidae</taxon>
        <taxon>Branchiostoma</taxon>
    </lineage>
</organism>
<evidence type="ECO:0000313" key="2">
    <source>
        <dbReference type="Proteomes" id="UP000515135"/>
    </source>
</evidence>
<reference evidence="3" key="1">
    <citation type="submission" date="2025-08" db="UniProtKB">
        <authorList>
            <consortium name="RefSeq"/>
        </authorList>
    </citation>
    <scope>IDENTIFICATION</scope>
    <source>
        <tissue evidence="3">Gonad</tissue>
    </source>
</reference>
<dbReference type="InterPro" id="IPR003131">
    <property type="entry name" value="T1-type_BTB"/>
</dbReference>
<dbReference type="OrthoDB" id="2414723at2759"/>
<keyword evidence="2" id="KW-1185">Reference proteome</keyword>
<gene>
    <name evidence="3" type="primary">LOC109469597</name>
</gene>
<dbReference type="InterPro" id="IPR000210">
    <property type="entry name" value="BTB/POZ_dom"/>
</dbReference>
<dbReference type="Proteomes" id="UP000515135">
    <property type="component" value="Unplaced"/>
</dbReference>
<dbReference type="GO" id="GO:0051260">
    <property type="term" value="P:protein homooligomerization"/>
    <property type="evidence" value="ECO:0007669"/>
    <property type="project" value="InterPro"/>
</dbReference>
<dbReference type="Gene3D" id="3.30.710.10">
    <property type="entry name" value="Potassium Channel Kv1.1, Chain A"/>
    <property type="match status" value="1"/>
</dbReference>
<evidence type="ECO:0000313" key="3">
    <source>
        <dbReference type="RefSeq" id="XP_019623696.1"/>
    </source>
</evidence>
<dbReference type="KEGG" id="bbel:109469597"/>
<dbReference type="FunFam" id="3.30.710.10:FF:000046">
    <property type="entry name" value="BTB/POZ domain-containing protein KCTD7 isoform X1"/>
    <property type="match status" value="1"/>
</dbReference>
<dbReference type="RefSeq" id="XP_019623696.1">
    <property type="nucleotide sequence ID" value="XM_019768137.1"/>
</dbReference>
<dbReference type="PANTHER" id="PTHR14499">
    <property type="entry name" value="POTASSIUM CHANNEL TETRAMERIZATION DOMAIN-CONTAINING"/>
    <property type="match status" value="1"/>
</dbReference>
<dbReference type="PANTHER" id="PTHR14499:SF145">
    <property type="entry name" value="POTASSIUM CHANNEL REGULATORY PROTEIN-LIKE"/>
    <property type="match status" value="1"/>
</dbReference>
<protein>
    <submittedName>
        <fullName evidence="3">BTB/POZ domain-containing protein KCTD7-like</fullName>
    </submittedName>
</protein>